<sequence>MTSLACSEARRSVRLLLTKSHPILTPALSGSGISPTGPVVITAMTASSSMERLDGKIDRGLVVGGRVQWTCRSSWRSPMTWKPFNCRNNINTTGIINVVRRDCRETGNIRAGISVTTAAPVRSSRAGADQLLRSATLEVWRRAVRRRSDCRLLTGRDNKAPGSATPAPGVAGKTRVNFVVKPSVGSNYGLGNMLTSREFLIVGTIFFKWIIEHTYHLMVSTRLRPWTLETLEALQVRCLLGVRNLRVVGESGMGKIGKGEIGPPLTPLTQRNTTQAREGVLLTKTHPVPTPDFRARAPVNPLGSPQLQIKHQP</sequence>
<reference evidence="2" key="1">
    <citation type="submission" date="2016-07" db="EMBL/GenBank/DDBJ databases">
        <authorList>
            <person name="Bretaudeau A."/>
        </authorList>
    </citation>
    <scope>NUCLEOTIDE SEQUENCE</scope>
    <source>
        <strain evidence="2">Rice</strain>
        <tissue evidence="2">Whole body</tissue>
    </source>
</reference>
<evidence type="ECO:0000313" key="2">
    <source>
        <dbReference type="EMBL" id="SOQ45363.1"/>
    </source>
</evidence>
<feature type="region of interest" description="Disordered" evidence="1">
    <location>
        <begin position="285"/>
        <end position="313"/>
    </location>
</feature>
<accession>A0A2H1VX25</accession>
<dbReference type="AlphaFoldDB" id="A0A2H1VX25"/>
<name>A0A2H1VX25_SPOFR</name>
<dbReference type="EMBL" id="ODYU01004963">
    <property type="protein sequence ID" value="SOQ45363.1"/>
    <property type="molecule type" value="Genomic_DNA"/>
</dbReference>
<evidence type="ECO:0000256" key="1">
    <source>
        <dbReference type="SAM" id="MobiDB-lite"/>
    </source>
</evidence>
<protein>
    <submittedName>
        <fullName evidence="2">SFRICE_008749</fullName>
    </submittedName>
</protein>
<gene>
    <name evidence="2" type="ORF">SFRICE_008749</name>
</gene>
<proteinExistence type="predicted"/>
<feature type="compositionally biased region" description="Polar residues" evidence="1">
    <location>
        <begin position="303"/>
        <end position="313"/>
    </location>
</feature>
<organism evidence="2">
    <name type="scientific">Spodoptera frugiperda</name>
    <name type="common">Fall armyworm</name>
    <dbReference type="NCBI Taxonomy" id="7108"/>
    <lineage>
        <taxon>Eukaryota</taxon>
        <taxon>Metazoa</taxon>
        <taxon>Ecdysozoa</taxon>
        <taxon>Arthropoda</taxon>
        <taxon>Hexapoda</taxon>
        <taxon>Insecta</taxon>
        <taxon>Pterygota</taxon>
        <taxon>Neoptera</taxon>
        <taxon>Endopterygota</taxon>
        <taxon>Lepidoptera</taxon>
        <taxon>Glossata</taxon>
        <taxon>Ditrysia</taxon>
        <taxon>Noctuoidea</taxon>
        <taxon>Noctuidae</taxon>
        <taxon>Amphipyrinae</taxon>
        <taxon>Spodoptera</taxon>
    </lineage>
</organism>